<comment type="catalytic activity">
    <reaction evidence="8">
        <text>ATP + H2O = ADP + phosphate + H(+)</text>
        <dbReference type="Rhea" id="RHEA:13065"/>
        <dbReference type="ChEBI" id="CHEBI:15377"/>
        <dbReference type="ChEBI" id="CHEBI:15378"/>
        <dbReference type="ChEBI" id="CHEBI:30616"/>
        <dbReference type="ChEBI" id="CHEBI:43474"/>
        <dbReference type="ChEBI" id="CHEBI:456216"/>
        <dbReference type="EC" id="3.6.4.12"/>
    </reaction>
</comment>
<evidence type="ECO:0000256" key="3">
    <source>
        <dbReference type="ARBA" id="ARBA00022741"/>
    </source>
</evidence>
<evidence type="ECO:0000256" key="8">
    <source>
        <dbReference type="RuleBase" id="RU363048"/>
    </source>
</evidence>
<protein>
    <recommendedName>
        <fullName evidence="8">RuvB-like helicase</fullName>
        <ecNumber evidence="8">3.6.4.12</ecNumber>
    </recommendedName>
</protein>
<evidence type="ECO:0000313" key="11">
    <source>
        <dbReference type="EMBL" id="GAT95467.1"/>
    </source>
</evidence>
<proteinExistence type="inferred from homology"/>
<keyword evidence="7 8" id="KW-0539">Nucleus</keyword>
<evidence type="ECO:0000313" key="12">
    <source>
        <dbReference type="Proteomes" id="UP000078387"/>
    </source>
</evidence>
<comment type="subcellular location">
    <subcellularLocation>
        <location evidence="1">Nucleus</location>
    </subcellularLocation>
</comment>
<dbReference type="OMA" id="AMGICGQ"/>
<evidence type="ECO:0000256" key="6">
    <source>
        <dbReference type="ARBA" id="ARBA00022840"/>
    </source>
</evidence>
<dbReference type="EMBL" id="BDEQ01000001">
    <property type="protein sequence ID" value="GAT95467.1"/>
    <property type="molecule type" value="Genomic_DNA"/>
</dbReference>
<dbReference type="InterPro" id="IPR042487">
    <property type="entry name" value="RuvBL1/2_DNA/RNA_bd_dom"/>
</dbReference>
<dbReference type="Proteomes" id="UP000078387">
    <property type="component" value="Unassembled WGS sequence"/>
</dbReference>
<gene>
    <name evidence="11" type="ORF">CL6EHI_040360</name>
</gene>
<evidence type="ECO:0000256" key="9">
    <source>
        <dbReference type="SAM" id="MobiDB-lite"/>
    </source>
</evidence>
<dbReference type="Gene3D" id="1.10.8.60">
    <property type="match status" value="1"/>
</dbReference>
<evidence type="ECO:0000256" key="7">
    <source>
        <dbReference type="ARBA" id="ARBA00023242"/>
    </source>
</evidence>
<dbReference type="GO" id="GO:0016887">
    <property type="term" value="F:ATP hydrolysis activity"/>
    <property type="evidence" value="ECO:0007669"/>
    <property type="project" value="RHEA"/>
</dbReference>
<dbReference type="InterPro" id="IPR010339">
    <property type="entry name" value="TIP49_P-loop"/>
</dbReference>
<keyword evidence="4 8" id="KW-0378">Hydrolase</keyword>
<dbReference type="Pfam" id="PF17856">
    <property type="entry name" value="TIP49_C"/>
    <property type="match status" value="1"/>
</dbReference>
<dbReference type="VEuPathDB" id="AmoebaDB:KM1_030140"/>
<keyword evidence="6 8" id="KW-0067">ATP-binding</keyword>
<dbReference type="GO" id="GO:0005524">
    <property type="term" value="F:ATP binding"/>
    <property type="evidence" value="ECO:0007669"/>
    <property type="project" value="UniProtKB-KW"/>
</dbReference>
<comment type="caution">
    <text evidence="11">The sequence shown here is derived from an EMBL/GenBank/DDBJ whole genome shotgun (WGS) entry which is preliminary data.</text>
</comment>
<dbReference type="GO" id="GO:0005634">
    <property type="term" value="C:nucleus"/>
    <property type="evidence" value="ECO:0007669"/>
    <property type="project" value="UniProtKB-SubCell"/>
</dbReference>
<keyword evidence="3 8" id="KW-0547">Nucleotide-binding</keyword>
<dbReference type="VEuPathDB" id="AmoebaDB:EHI8A_007630"/>
<dbReference type="InterPro" id="IPR027238">
    <property type="entry name" value="RuvB-like"/>
</dbReference>
<dbReference type="PANTHER" id="PTHR11093">
    <property type="entry name" value="RUVB-RELATED REPTIN AND PONTIN"/>
    <property type="match status" value="1"/>
</dbReference>
<feature type="domain" description="AAA+ ATPase" evidence="10">
    <location>
        <begin position="62"/>
        <end position="359"/>
    </location>
</feature>
<keyword evidence="8" id="KW-0805">Transcription regulation</keyword>
<evidence type="ECO:0000256" key="2">
    <source>
        <dbReference type="ARBA" id="ARBA00007519"/>
    </source>
</evidence>
<dbReference type="VEuPathDB" id="AmoebaDB:EHI_040360"/>
<dbReference type="AlphaFoldDB" id="A0A5K1V1D8"/>
<dbReference type="SUPFAM" id="SSF50249">
    <property type="entry name" value="Nucleic acid-binding proteins"/>
    <property type="match status" value="1"/>
</dbReference>
<dbReference type="InterPro" id="IPR041048">
    <property type="entry name" value="RuvB-like_C"/>
</dbReference>
<keyword evidence="8" id="KW-0804">Transcription</keyword>
<reference evidence="11 12" key="1">
    <citation type="submission" date="2016-05" db="EMBL/GenBank/DDBJ databases">
        <title>First whole genome sequencing of Entamoeba histolytica HM1:IMSS-clone-6.</title>
        <authorList>
            <person name="Mukherjee Avik.K."/>
            <person name="Izumyama S."/>
            <person name="Nakada-Tsukui K."/>
            <person name="Nozaki T."/>
        </authorList>
    </citation>
    <scope>NUCLEOTIDE SEQUENCE [LARGE SCALE GENOMIC DNA]</scope>
    <source>
        <strain evidence="11 12">HM1:IMSS clone 6</strain>
    </source>
</reference>
<evidence type="ECO:0000256" key="1">
    <source>
        <dbReference type="ARBA" id="ARBA00004123"/>
    </source>
</evidence>
<dbReference type="InterPro" id="IPR027417">
    <property type="entry name" value="P-loop_NTPase"/>
</dbReference>
<evidence type="ECO:0000259" key="10">
    <source>
        <dbReference type="SMART" id="SM00382"/>
    </source>
</evidence>
<dbReference type="EC" id="3.6.4.12" evidence="8"/>
<dbReference type="FunFam" id="2.40.50.360:FF:000001">
    <property type="entry name" value="RuvB-like helicase"/>
    <property type="match status" value="1"/>
</dbReference>
<sequence>MEIVELHNEQPKERTSSHSHITGLGLDANGNATNNTCGLVGQENAREALGLIVEMVKAKRMAGRAILLAGAPGTGKTALAQALAKELGEHVPFRAMVGSEVFSSEIKKTEVLMENFRRAIGIKITEIKDVYIGEVKEISPEFQPNAVGGYGKTVCGVIVSLKTNKETKQLRLDPGIYDKLQVEKVALGDVISIESKSGDVKRMGKCDSYALEHDLENDKFVSLPSGDVHQKREVITHVSLYELDAANIKSPNGVDSFGGKKIEMTDKLRREVNKMVNKYISQGIAELIPGVLFIDEVHMLDAECFAFLNRALESTLAPIVVFATNRGLVQVRGTEDFAPHGIPLDLLDRLLVIVTKQYTLQELLKIINIRAGVENVELSEQALLSLAELATQTSLRFTLQMLTPTSIVAKTNGNIVIQKADVDMAISLFADAKKSASTL</sequence>
<dbReference type="VEuPathDB" id="AmoebaDB:EHI7A_010630"/>
<dbReference type="SMART" id="SM00382">
    <property type="entry name" value="AAA"/>
    <property type="match status" value="1"/>
</dbReference>
<accession>A0A5K1V1D8</accession>
<comment type="similarity">
    <text evidence="2 8">Belongs to the RuvB family.</text>
</comment>
<feature type="compositionally biased region" description="Basic and acidic residues" evidence="9">
    <location>
        <begin position="1"/>
        <end position="16"/>
    </location>
</feature>
<feature type="region of interest" description="Disordered" evidence="9">
    <location>
        <begin position="1"/>
        <end position="20"/>
    </location>
</feature>
<dbReference type="InterPro" id="IPR003593">
    <property type="entry name" value="AAA+_ATPase"/>
</dbReference>
<evidence type="ECO:0000256" key="5">
    <source>
        <dbReference type="ARBA" id="ARBA00022806"/>
    </source>
</evidence>
<dbReference type="GO" id="GO:0003678">
    <property type="term" value="F:DNA helicase activity"/>
    <property type="evidence" value="ECO:0007669"/>
    <property type="project" value="UniProtKB-EC"/>
</dbReference>
<dbReference type="SUPFAM" id="SSF52540">
    <property type="entry name" value="P-loop containing nucleoside triphosphate hydrolases"/>
    <property type="match status" value="1"/>
</dbReference>
<dbReference type="Pfam" id="PF06068">
    <property type="entry name" value="TIP49"/>
    <property type="match status" value="1"/>
</dbReference>
<dbReference type="Gene3D" id="3.40.50.300">
    <property type="entry name" value="P-loop containing nucleotide triphosphate hydrolases"/>
    <property type="match status" value="1"/>
</dbReference>
<dbReference type="VEuPathDB" id="AmoebaDB:EHI5A_013540"/>
<name>A0A5K1V1D8_ENTHI</name>
<keyword evidence="5 8" id="KW-0347">Helicase</keyword>
<evidence type="ECO:0000256" key="4">
    <source>
        <dbReference type="ARBA" id="ARBA00022801"/>
    </source>
</evidence>
<dbReference type="InterPro" id="IPR012340">
    <property type="entry name" value="NA-bd_OB-fold"/>
</dbReference>
<organism evidence="11 12">
    <name type="scientific">Entamoeba histolytica</name>
    <dbReference type="NCBI Taxonomy" id="5759"/>
    <lineage>
        <taxon>Eukaryota</taxon>
        <taxon>Amoebozoa</taxon>
        <taxon>Evosea</taxon>
        <taxon>Archamoebae</taxon>
        <taxon>Mastigamoebida</taxon>
        <taxon>Entamoebidae</taxon>
        <taxon>Entamoeba</taxon>
    </lineage>
</organism>
<dbReference type="Gene3D" id="2.40.50.360">
    <property type="entry name" value="RuvB-like helicase, domain II"/>
    <property type="match status" value="1"/>
</dbReference>